<keyword evidence="4" id="KW-1185">Reference proteome</keyword>
<feature type="compositionally biased region" description="Basic and acidic residues" evidence="1">
    <location>
        <begin position="322"/>
        <end position="333"/>
    </location>
</feature>
<reference evidence="3" key="1">
    <citation type="submission" date="2011-08" db="EMBL/GenBank/DDBJ databases">
        <title>Complete sequence of chromosome of Streptomyces violaceusniger Tu 4113.</title>
        <authorList>
            <consortium name="US DOE Joint Genome Institute"/>
            <person name="Lucas S."/>
            <person name="Han J."/>
            <person name="Lapidus A."/>
            <person name="Cheng J.-F."/>
            <person name="Goodwin L."/>
            <person name="Pitluck S."/>
            <person name="Peters L."/>
            <person name="Ivanova N."/>
            <person name="Daligault H."/>
            <person name="Detter J.C."/>
            <person name="Han C."/>
            <person name="Tapia R."/>
            <person name="Land M."/>
            <person name="Hauser L."/>
            <person name="Kyrpides N."/>
            <person name="Ivanova N."/>
            <person name="Pagani I."/>
            <person name="Hagen A."/>
            <person name="Katz L."/>
            <person name="Fiedler H.-P."/>
            <person name="Keasling J."/>
            <person name="Fortman J."/>
            <person name="Woyke T."/>
        </authorList>
    </citation>
    <scope>NUCLEOTIDE SEQUENCE [LARGE SCALE GENOMIC DNA]</scope>
    <source>
        <strain evidence="3">Tu 4113</strain>
    </source>
</reference>
<feature type="region of interest" description="Disordered" evidence="1">
    <location>
        <begin position="367"/>
        <end position="391"/>
    </location>
</feature>
<feature type="compositionally biased region" description="Pro residues" evidence="1">
    <location>
        <begin position="85"/>
        <end position="96"/>
    </location>
</feature>
<dbReference type="EMBL" id="CP002994">
    <property type="protein sequence ID" value="AEM83806.1"/>
    <property type="molecule type" value="Genomic_DNA"/>
</dbReference>
<gene>
    <name evidence="3" type="ORF">Strvi_4151</name>
</gene>
<accession>G2PEU6</accession>
<keyword evidence="2" id="KW-1133">Transmembrane helix</keyword>
<feature type="compositionally biased region" description="Polar residues" evidence="1">
    <location>
        <begin position="306"/>
        <end position="316"/>
    </location>
</feature>
<feature type="compositionally biased region" description="Low complexity" evidence="1">
    <location>
        <begin position="240"/>
        <end position="254"/>
    </location>
</feature>
<evidence type="ECO:0000256" key="1">
    <source>
        <dbReference type="SAM" id="MobiDB-lite"/>
    </source>
</evidence>
<feature type="compositionally biased region" description="Low complexity" evidence="1">
    <location>
        <begin position="99"/>
        <end position="112"/>
    </location>
</feature>
<feature type="compositionally biased region" description="Basic and acidic residues" evidence="1">
    <location>
        <begin position="175"/>
        <end position="235"/>
    </location>
</feature>
<feature type="compositionally biased region" description="Basic and acidic residues" evidence="1">
    <location>
        <begin position="377"/>
        <end position="391"/>
    </location>
</feature>
<dbReference type="HOGENOM" id="CLU_246956_0_0_11"/>
<feature type="region of interest" description="Disordered" evidence="1">
    <location>
        <begin position="886"/>
        <end position="945"/>
    </location>
</feature>
<evidence type="ECO:0000313" key="4">
    <source>
        <dbReference type="Proteomes" id="UP000008703"/>
    </source>
</evidence>
<dbReference type="Proteomes" id="UP000008703">
    <property type="component" value="Chromosome"/>
</dbReference>
<evidence type="ECO:0000313" key="3">
    <source>
        <dbReference type="EMBL" id="AEM83806.1"/>
    </source>
</evidence>
<feature type="region of interest" description="Disordered" evidence="1">
    <location>
        <begin position="1"/>
        <end position="344"/>
    </location>
</feature>
<keyword evidence="2" id="KW-0812">Transmembrane</keyword>
<keyword evidence="2" id="KW-0472">Membrane</keyword>
<dbReference type="KEGG" id="svl:Strvi_4151"/>
<feature type="transmembrane region" description="Helical" evidence="2">
    <location>
        <begin position="830"/>
        <end position="850"/>
    </location>
</feature>
<protein>
    <recommendedName>
        <fullName evidence="5">HPC2 multi-domain protein</fullName>
    </recommendedName>
</protein>
<evidence type="ECO:0000256" key="2">
    <source>
        <dbReference type="SAM" id="Phobius"/>
    </source>
</evidence>
<sequence length="1543" mass="167722">MPPPKALAQRPRVSKTVPVPTQDRPEVHDPARPQFPPSNAAVTAALSSGRGPAALPPTSARLPPAGQDMVGNGAVAAARRTEPGPRQPPTAEPAPPVDTAESAPAASTAAPETKARPGPGADPKFATLKKDVRHKKHSVASSHPPPRTEAGAAQDAARSPKDDEEAQGKTANAEKMNEAKPKDFDKDAFIRAVEKAIAEKAPKNLDEADKFADSGKADEVRAEVHGKVGEGKSDSAEQIATTTAAPPDTSAAVPKKVVPLASDRPPGAPGTPNPANAVPDKLPASATDMSAGPAKLKQRMVGAQVTEGQLQKSNEPTFKEALGAKKAAERHSETAPGRMRGHEKKELNAATAQAKRLGAAAMGAMGAQRARTGQQVDRGKGGTKGRDEEKRTQVTTLLQGVFDTMKKDVEAILDGLDKLVDDQFGRGEKAARDAFTAEHQRKMDEYKDRRYSGVTGKLRWVRDKFAGLPAEADKIFEEARDNYVRRMRQVISDVADTIGAELNRAKHRIARGRSELQAAVRRLPADLRSIGQQAAAEFTDKFDELTQSVDDKGTQLVDTLATKYTDALTSVDDEIAAEKEKNKGLVAKAVDAVKAVINTILELKRLLLSVLAKAASAVMLILKDPIGFLRNLVSAIGTGLRQFLRNIGRHLQQGILSWLLGKTAEAGIELPAKFDTQGVLKMLASLLGLTWQSIRARIVRKVPKMEPAVAAAETAVPLVAEVRKRGVAGMWDDLRTRVGDLRKDLLDKVIAYVTPTIVVAGIMWVISLLNPASAFVRAVKLIIDIVRFIVTQARQIFEFVNAVLDAVIAIARGGQGGVPGLIEQALARSIPVLLGVLAAILGVGGIASRVKGIVQAMSKPVNRAVDWVIDKIVGLVKKLWSKIKSAFDKKKPKPKPKRRPDRKRPGGPRRRKRPDQRRRPDRRRPKRRRDPKRKRPGKRSKKNMLRALDAAVREAMRLLDAKSATEETIRRGLPAIKARHGLSRIELGKSAQNTYFITVSINPKKKTPLKTLFPYKIGKATASTELTEAGVSAGALHDIDPPMREKHPAAFVITMVATPNEVKGKPRIAARYLEEAWTGSPEKKVAWARTAVIIGVNSAERLDPTRSKSGVPAISQALGAIVRPDKLRMIAFGFVWTPQWFDINSKKTAPFSTVKNAYDGLDNAHKTAARAEEAKGIGSKRAKAVPYGLLRGHVFTSSHTKQAVSVLSKVNRQVQVLSQDPDGGVRAPKGRGVLAAYDQILRNIDGDPVLIVGGYDFEELKWEEGAQERVVQLTQLANAIDRAVRAAVARHIPEMTYPTEPNTLVKVWDENRRNGVFQMMQHRADAAAKDELPFGFGEGEGRSFRKWLLRLYGSAFSIVHDQSASVSTDAKLNDLGRKLAVRGLSTRSKRHMAYAIMLQSQSMANAQVLANELFLANQGLGLPAKNFVRADVFSHVEATVKMMVDNPDLTVDDPKIQQRIATMEKSVREYLGKLPPQANRKSGEQRLHDILVRAEAMTREIITALTADELKSVWRKLSLLLKKAKAEAMQNAEAAKNTEAGKK</sequence>
<organism evidence="3 4">
    <name type="scientific">Streptomyces violaceusniger (strain Tu 4113)</name>
    <dbReference type="NCBI Taxonomy" id="653045"/>
    <lineage>
        <taxon>Bacteria</taxon>
        <taxon>Bacillati</taxon>
        <taxon>Actinomycetota</taxon>
        <taxon>Actinomycetes</taxon>
        <taxon>Kitasatosporales</taxon>
        <taxon>Streptomycetaceae</taxon>
        <taxon>Streptomyces</taxon>
        <taxon>Streptomyces violaceusniger group</taxon>
    </lineage>
</organism>
<feature type="compositionally biased region" description="Basic residues" evidence="1">
    <location>
        <begin position="890"/>
        <end position="944"/>
    </location>
</feature>
<dbReference type="eggNOG" id="COG5412">
    <property type="taxonomic scope" value="Bacteria"/>
</dbReference>
<evidence type="ECO:0008006" key="5">
    <source>
        <dbReference type="Google" id="ProtNLM"/>
    </source>
</evidence>
<name>G2PEU6_STRV4</name>
<dbReference type="RefSeq" id="WP_014057304.1">
    <property type="nucleotide sequence ID" value="NC_015957.1"/>
</dbReference>
<feature type="transmembrane region" description="Helical" evidence="2">
    <location>
        <begin position="749"/>
        <end position="769"/>
    </location>
</feature>
<proteinExistence type="predicted"/>